<geneLocation type="plasmid" evidence="3 4">
    <name>unnamed</name>
</geneLocation>
<evidence type="ECO:0000259" key="2">
    <source>
        <dbReference type="Pfam" id="PF19809"/>
    </source>
</evidence>
<dbReference type="Pfam" id="PF19809">
    <property type="entry name" value="DUF6292"/>
    <property type="match status" value="1"/>
</dbReference>
<feature type="domain" description="DUF6292" evidence="2">
    <location>
        <begin position="241"/>
        <end position="336"/>
    </location>
</feature>
<gene>
    <name evidence="3" type="ORF">NLU04_34640</name>
</gene>
<accession>A0ABY5FJ59</accession>
<evidence type="ECO:0000256" key="1">
    <source>
        <dbReference type="SAM" id="MobiDB-lite"/>
    </source>
</evidence>
<organism evidence="3 4">
    <name type="scientific">Streptomyces cavourensis</name>
    <dbReference type="NCBI Taxonomy" id="67258"/>
    <lineage>
        <taxon>Bacteria</taxon>
        <taxon>Bacillati</taxon>
        <taxon>Actinomycetota</taxon>
        <taxon>Actinomycetes</taxon>
        <taxon>Kitasatosporales</taxon>
        <taxon>Streptomycetaceae</taxon>
        <taxon>Streptomyces</taxon>
    </lineage>
</organism>
<protein>
    <submittedName>
        <fullName evidence="3">DUF6292 family protein</fullName>
    </submittedName>
</protein>
<dbReference type="EMBL" id="CP101398">
    <property type="protein sequence ID" value="UTR83650.1"/>
    <property type="molecule type" value="Genomic_DNA"/>
</dbReference>
<evidence type="ECO:0000313" key="3">
    <source>
        <dbReference type="EMBL" id="UTR83650.1"/>
    </source>
</evidence>
<sequence length="341" mass="36254">MIRAGQQHLVRTLADLAAQQGVGIDHYTRLKPYAAEGFPAPVSSEGSRTRLYDGEQVDAYLLGKPVPPLPDGEDDDDLLDRRECAALLGVAPNSWDIYKKDPALAEARTEAGGVDHWPRRAVKAFQDSRPGRDAAATRGGRPPRTGDQVPRDQVLARVAELLDADPTISAATVTERLGVHRNTGQDALTRLRADRIADHVEAHPALTPAEAAAQLGYPAGQVRRATARAGTILRARHAAPYLAGVAAALHTAGWTTQEAVPEVQFPGDDRVVAAIVLDGERAPVPAVVWDERYGWRTAASRRHPIAKGGVLPSEGGSVRYLTGGITPPPGDVVAALTPTDA</sequence>
<keyword evidence="3" id="KW-0614">Plasmid</keyword>
<feature type="region of interest" description="Disordered" evidence="1">
    <location>
        <begin position="126"/>
        <end position="149"/>
    </location>
</feature>
<proteinExistence type="predicted"/>
<name>A0ABY5FJ59_9ACTN</name>
<dbReference type="InterPro" id="IPR046259">
    <property type="entry name" value="DUF6292"/>
</dbReference>
<evidence type="ECO:0000313" key="4">
    <source>
        <dbReference type="Proteomes" id="UP001058236"/>
    </source>
</evidence>
<reference evidence="3" key="1">
    <citation type="submission" date="2022-07" db="EMBL/GenBank/DDBJ databases">
        <title>Genomic of Streptomyces cavourensis F2.</title>
        <authorList>
            <person name="Hu S."/>
            <person name="Liang W."/>
        </authorList>
    </citation>
    <scope>NUCLEOTIDE SEQUENCE</scope>
    <source>
        <strain evidence="3">F2</strain>
        <plasmid evidence="3">unnamed</plasmid>
    </source>
</reference>
<dbReference type="RefSeq" id="WP_255240325.1">
    <property type="nucleotide sequence ID" value="NZ_CP101398.1"/>
</dbReference>
<keyword evidence="4" id="KW-1185">Reference proteome</keyword>
<dbReference type="Proteomes" id="UP001058236">
    <property type="component" value="Plasmid unnamed"/>
</dbReference>